<sequence>MSVVNKQEKISKDWKIPSRRNFRPFTICVNYSCKISRHVSRNQSPRKTMRMMEDHWLRSRRSPSWRIIWSN</sequence>
<organism evidence="1 2">
    <name type="scientific">Phlebotomus papatasi</name>
    <name type="common">Sandfly</name>
    <dbReference type="NCBI Taxonomy" id="29031"/>
    <lineage>
        <taxon>Eukaryota</taxon>
        <taxon>Metazoa</taxon>
        <taxon>Ecdysozoa</taxon>
        <taxon>Arthropoda</taxon>
        <taxon>Hexapoda</taxon>
        <taxon>Insecta</taxon>
        <taxon>Pterygota</taxon>
        <taxon>Neoptera</taxon>
        <taxon>Endopterygota</taxon>
        <taxon>Diptera</taxon>
        <taxon>Nematocera</taxon>
        <taxon>Psychodoidea</taxon>
        <taxon>Psychodidae</taxon>
        <taxon>Phlebotomus</taxon>
        <taxon>Phlebotomus</taxon>
    </lineage>
</organism>
<dbReference type="VEuPathDB" id="VectorBase:PPAI008689"/>
<protein>
    <submittedName>
        <fullName evidence="1">Uncharacterized protein</fullName>
    </submittedName>
</protein>
<keyword evidence="2" id="KW-1185">Reference proteome</keyword>
<dbReference type="AlphaFoldDB" id="A0A1B0DKB5"/>
<reference evidence="1" key="1">
    <citation type="submission" date="2022-08" db="UniProtKB">
        <authorList>
            <consortium name="EnsemblMetazoa"/>
        </authorList>
    </citation>
    <scope>IDENTIFICATION</scope>
    <source>
        <strain evidence="1">Israel</strain>
    </source>
</reference>
<name>A0A1B0DKB5_PHLPP</name>
<evidence type="ECO:0000313" key="1">
    <source>
        <dbReference type="EnsemblMetazoa" id="PPAI008689-PA"/>
    </source>
</evidence>
<evidence type="ECO:0000313" key="2">
    <source>
        <dbReference type="Proteomes" id="UP000092462"/>
    </source>
</evidence>
<proteinExistence type="predicted"/>
<dbReference type="EnsemblMetazoa" id="PPAI008689-RA">
    <property type="protein sequence ID" value="PPAI008689-PA"/>
    <property type="gene ID" value="PPAI008689"/>
</dbReference>
<dbReference type="Proteomes" id="UP000092462">
    <property type="component" value="Unassembled WGS sequence"/>
</dbReference>
<accession>A0A1B0DKB5</accession>
<dbReference type="EMBL" id="AJVK01006423">
    <property type="status" value="NOT_ANNOTATED_CDS"/>
    <property type="molecule type" value="Genomic_DNA"/>
</dbReference>